<dbReference type="OrthoDB" id="2649859at2"/>
<protein>
    <submittedName>
        <fullName evidence="1">Uncharacterized protein</fullName>
    </submittedName>
</protein>
<evidence type="ECO:0000313" key="2">
    <source>
        <dbReference type="Proteomes" id="UP000250369"/>
    </source>
</evidence>
<reference evidence="1 2" key="1">
    <citation type="journal article" date="2009" name="Int. J. Syst. Evol. Microbiol.">
        <title>Paenibacillus contaminans sp. nov., isolated from a contaminated laboratory plate.</title>
        <authorList>
            <person name="Chou J.H."/>
            <person name="Lee J.H."/>
            <person name="Lin M.C."/>
            <person name="Chang P.S."/>
            <person name="Arun A.B."/>
            <person name="Young C.C."/>
            <person name="Chen W.M."/>
        </authorList>
    </citation>
    <scope>NUCLEOTIDE SEQUENCE [LARGE SCALE GENOMIC DNA]</scope>
    <source>
        <strain evidence="1 2">CKOBP-6</strain>
    </source>
</reference>
<organism evidence="1 2">
    <name type="scientific">Paenibacillus contaminans</name>
    <dbReference type="NCBI Taxonomy" id="450362"/>
    <lineage>
        <taxon>Bacteria</taxon>
        <taxon>Bacillati</taxon>
        <taxon>Bacillota</taxon>
        <taxon>Bacilli</taxon>
        <taxon>Bacillales</taxon>
        <taxon>Paenibacillaceae</taxon>
        <taxon>Paenibacillus</taxon>
    </lineage>
</organism>
<comment type="caution">
    <text evidence="1">The sequence shown here is derived from an EMBL/GenBank/DDBJ whole genome shotgun (WGS) entry which is preliminary data.</text>
</comment>
<sequence length="63" mass="7207">MKVNVTLKVGEEAQINGVIEIDEYKLEGLTEEEIEAAIQVNVSSWANSQIRIEWEVSEEEEQE</sequence>
<dbReference type="RefSeq" id="WP_113031746.1">
    <property type="nucleotide sequence ID" value="NZ_QMFB01000008.1"/>
</dbReference>
<evidence type="ECO:0000313" key="1">
    <source>
        <dbReference type="EMBL" id="RAV20350.1"/>
    </source>
</evidence>
<name>A0A329ML39_9BACL</name>
<accession>A0A329ML39</accession>
<keyword evidence="2" id="KW-1185">Reference proteome</keyword>
<proteinExistence type="predicted"/>
<dbReference type="EMBL" id="QMFB01000008">
    <property type="protein sequence ID" value="RAV20350.1"/>
    <property type="molecule type" value="Genomic_DNA"/>
</dbReference>
<dbReference type="Proteomes" id="UP000250369">
    <property type="component" value="Unassembled WGS sequence"/>
</dbReference>
<dbReference type="AlphaFoldDB" id="A0A329ML39"/>
<gene>
    <name evidence="1" type="ORF">DQG23_15380</name>
</gene>